<dbReference type="Pfam" id="PF13639">
    <property type="entry name" value="zf-RING_2"/>
    <property type="match status" value="1"/>
</dbReference>
<dbReference type="GeneID" id="39988225"/>
<comment type="caution">
    <text evidence="4">The sequence shown here is derived from an EMBL/GenBank/DDBJ whole genome shotgun (WGS) entry which is preliminary data.</text>
</comment>
<dbReference type="Proteomes" id="UP000192257">
    <property type="component" value="Unassembled WGS sequence"/>
</dbReference>
<feature type="region of interest" description="Disordered" evidence="2">
    <location>
        <begin position="25"/>
        <end position="64"/>
    </location>
</feature>
<accession>A0A1X0NMY1</accession>
<feature type="region of interest" description="Disordered" evidence="2">
    <location>
        <begin position="388"/>
        <end position="435"/>
    </location>
</feature>
<dbReference type="VEuPathDB" id="TriTrypDB:TM35_000301220"/>
<feature type="compositionally biased region" description="Polar residues" evidence="2">
    <location>
        <begin position="502"/>
        <end position="512"/>
    </location>
</feature>
<dbReference type="InterPro" id="IPR001841">
    <property type="entry name" value="Znf_RING"/>
</dbReference>
<sequence>MNSVHHAKTHPMRVGIAVGHRPFTLNIQPLAERRSTTTTRNSDANRNHSSARTPPPPGAAAGENRNCCSASTCGPISQVSPYRESLLTRMQGRVCVGVHHHTNNPNNNNNNVNMNNNNNVNNSSVYTNTNINNNSDNNNNNNNNNINNNNERVGGSDPFLATHTHFPFLCRYASTRPSFSALVPPPTTRSHHFCSAHCSLTQPRRPFWMDVDWPAATTTAAGGGGGGGGVHPCTWRSDGDSHLAAWRRQHQQQQRRQSQQQQQRRQSQQQHQRRQQRQSQQQQQRQQWGQRREGRQVRNNDGLLRYNTYWVPMARNRYVDPNMSDLNENSAVRPRHTPLFSAPSQSVRNSLLPNRTTAVHNHITSSPFYHPPLHYSAFWQQEPTIHEASPRSATPTTTTRGPPTVTTIPRGERERVSTRAITPTPASRVSAPITTSVSDVTMDDLVGQHLTRRLRPGQETNFREMFERTSHQSDPQHHYHQHQQQHQHQEEQNNHHEAEATSRIQTRQSTVGNRVRSPFFEEWMSRLSPQSRNSHINSPPMIYFPTRGLRQPQHESQQQRSPHPFFNRNRSEFMLPIRALSIFHSSSPSPSPPRRSNISSRGAGFDLDAVLSPDVDRMSYEELLDLSERIGRVERGVSRERLQQLQMILQASHFNSTSPCKQTETVEPRTERINEETLMCCICLDSFSIGQRATQLPCCCHFLHNGCAARWFVSHFRCPICTRDVRSRE</sequence>
<organism evidence="4 5">
    <name type="scientific">Trypanosoma theileri</name>
    <dbReference type="NCBI Taxonomy" id="67003"/>
    <lineage>
        <taxon>Eukaryota</taxon>
        <taxon>Discoba</taxon>
        <taxon>Euglenozoa</taxon>
        <taxon>Kinetoplastea</taxon>
        <taxon>Metakinetoplastina</taxon>
        <taxon>Trypanosomatida</taxon>
        <taxon>Trypanosomatidae</taxon>
        <taxon>Trypanosoma</taxon>
    </lineage>
</organism>
<keyword evidence="5" id="KW-1185">Reference proteome</keyword>
<evidence type="ECO:0000256" key="2">
    <source>
        <dbReference type="SAM" id="MobiDB-lite"/>
    </source>
</evidence>
<name>A0A1X0NMY1_9TRYP</name>
<dbReference type="EMBL" id="NBCO01000030">
    <property type="protein sequence ID" value="ORC86082.1"/>
    <property type="molecule type" value="Genomic_DNA"/>
</dbReference>
<feature type="compositionally biased region" description="Basic and acidic residues" evidence="2">
    <location>
        <begin position="468"/>
        <end position="477"/>
    </location>
</feature>
<protein>
    <submittedName>
        <fullName evidence="4">Zinc finger (ISS)</fullName>
    </submittedName>
</protein>
<dbReference type="GO" id="GO:0004842">
    <property type="term" value="F:ubiquitin-protein transferase activity"/>
    <property type="evidence" value="ECO:0007669"/>
    <property type="project" value="InterPro"/>
</dbReference>
<feature type="compositionally biased region" description="Polar residues" evidence="2">
    <location>
        <begin position="419"/>
        <end position="435"/>
    </location>
</feature>
<dbReference type="PANTHER" id="PTHR46400">
    <property type="entry name" value="RING/U-BOX SUPERFAMILY PROTEIN"/>
    <property type="match status" value="1"/>
</dbReference>
<keyword evidence="1" id="KW-0863">Zinc-finger</keyword>
<proteinExistence type="predicted"/>
<dbReference type="OrthoDB" id="8062037at2759"/>
<dbReference type="InterPro" id="IPR033276">
    <property type="entry name" value="BB"/>
</dbReference>
<dbReference type="PROSITE" id="PS50089">
    <property type="entry name" value="ZF_RING_2"/>
    <property type="match status" value="1"/>
</dbReference>
<feature type="compositionally biased region" description="Gly residues" evidence="2">
    <location>
        <begin position="221"/>
        <end position="230"/>
    </location>
</feature>
<dbReference type="AlphaFoldDB" id="A0A1X0NMY1"/>
<feature type="compositionally biased region" description="Low complexity" evidence="2">
    <location>
        <begin position="103"/>
        <end position="150"/>
    </location>
</feature>
<gene>
    <name evidence="4" type="ORF">TM35_000301220</name>
</gene>
<evidence type="ECO:0000313" key="5">
    <source>
        <dbReference type="Proteomes" id="UP000192257"/>
    </source>
</evidence>
<feature type="compositionally biased region" description="Polar residues" evidence="2">
    <location>
        <begin position="36"/>
        <end position="52"/>
    </location>
</feature>
<dbReference type="STRING" id="67003.A0A1X0NMY1"/>
<dbReference type="GO" id="GO:0008270">
    <property type="term" value="F:zinc ion binding"/>
    <property type="evidence" value="ECO:0007669"/>
    <property type="project" value="UniProtKB-KW"/>
</dbReference>
<feature type="compositionally biased region" description="Low complexity" evidence="2">
    <location>
        <begin position="277"/>
        <end position="289"/>
    </location>
</feature>
<dbReference type="GO" id="GO:0016567">
    <property type="term" value="P:protein ubiquitination"/>
    <property type="evidence" value="ECO:0007669"/>
    <property type="project" value="InterPro"/>
</dbReference>
<feature type="compositionally biased region" description="Basic and acidic residues" evidence="2">
    <location>
        <begin position="487"/>
        <end position="500"/>
    </location>
</feature>
<feature type="region of interest" description="Disordered" evidence="2">
    <location>
        <begin position="98"/>
        <end position="155"/>
    </location>
</feature>
<dbReference type="PANTHER" id="PTHR46400:SF5">
    <property type="entry name" value="RING-TYPE DOMAIN-CONTAINING PROTEIN"/>
    <property type="match status" value="1"/>
</dbReference>
<feature type="compositionally biased region" description="Low complexity" evidence="2">
    <location>
        <begin position="251"/>
        <end position="270"/>
    </location>
</feature>
<evidence type="ECO:0000313" key="4">
    <source>
        <dbReference type="EMBL" id="ORC86082.1"/>
    </source>
</evidence>
<dbReference type="RefSeq" id="XP_028880148.1">
    <property type="nucleotide sequence ID" value="XM_029028445.1"/>
</dbReference>
<dbReference type="Gene3D" id="3.30.40.10">
    <property type="entry name" value="Zinc/RING finger domain, C3HC4 (zinc finger)"/>
    <property type="match status" value="1"/>
</dbReference>
<feature type="region of interest" description="Disordered" evidence="2">
    <location>
        <begin position="219"/>
        <end position="238"/>
    </location>
</feature>
<feature type="region of interest" description="Disordered" evidence="2">
    <location>
        <begin position="245"/>
        <end position="300"/>
    </location>
</feature>
<dbReference type="InterPro" id="IPR013083">
    <property type="entry name" value="Znf_RING/FYVE/PHD"/>
</dbReference>
<evidence type="ECO:0000259" key="3">
    <source>
        <dbReference type="PROSITE" id="PS50089"/>
    </source>
</evidence>
<dbReference type="GO" id="GO:0046621">
    <property type="term" value="P:negative regulation of organ growth"/>
    <property type="evidence" value="ECO:0007669"/>
    <property type="project" value="InterPro"/>
</dbReference>
<evidence type="ECO:0000256" key="1">
    <source>
        <dbReference type="PROSITE-ProRule" id="PRU00175"/>
    </source>
</evidence>
<keyword evidence="1" id="KW-0479">Metal-binding</keyword>
<keyword evidence="1" id="KW-0862">Zinc</keyword>
<feature type="compositionally biased region" description="Low complexity" evidence="2">
    <location>
        <begin position="390"/>
        <end position="409"/>
    </location>
</feature>
<feature type="domain" description="RING-type" evidence="3">
    <location>
        <begin position="680"/>
        <end position="722"/>
    </location>
</feature>
<dbReference type="SUPFAM" id="SSF57850">
    <property type="entry name" value="RING/U-box"/>
    <property type="match status" value="1"/>
</dbReference>
<feature type="region of interest" description="Disordered" evidence="2">
    <location>
        <begin position="468"/>
        <end position="513"/>
    </location>
</feature>
<reference evidence="4 5" key="1">
    <citation type="submission" date="2017-03" db="EMBL/GenBank/DDBJ databases">
        <title>An alternative strategy for trypanosome survival in the mammalian bloodstream revealed through genome and transcriptome analysis of the ubiquitous bovine parasite Trypanosoma (Megatrypanum) theileri.</title>
        <authorList>
            <person name="Kelly S."/>
            <person name="Ivens A."/>
            <person name="Mott A."/>
            <person name="O'Neill E."/>
            <person name="Emms D."/>
            <person name="Macleod O."/>
            <person name="Voorheis P."/>
            <person name="Matthews J."/>
            <person name="Matthews K."/>
            <person name="Carrington M."/>
        </authorList>
    </citation>
    <scope>NUCLEOTIDE SEQUENCE [LARGE SCALE GENOMIC DNA]</scope>
    <source>
        <strain evidence="4">Edinburgh</strain>
    </source>
</reference>